<dbReference type="Gene3D" id="3.30.390.30">
    <property type="match status" value="1"/>
</dbReference>
<dbReference type="Proteomes" id="UP000065807">
    <property type="component" value="Chromosome"/>
</dbReference>
<evidence type="ECO:0000256" key="4">
    <source>
        <dbReference type="ARBA" id="ARBA00022827"/>
    </source>
</evidence>
<dbReference type="OrthoDB" id="9792592at2"/>
<keyword evidence="5" id="KW-0809">Transit peptide</keyword>
<evidence type="ECO:0000256" key="7">
    <source>
        <dbReference type="ARBA" id="ARBA00023027"/>
    </source>
</evidence>
<dbReference type="PATRIC" id="fig|1555112.3.peg.1139"/>
<evidence type="ECO:0000256" key="1">
    <source>
        <dbReference type="ARBA" id="ARBA00001974"/>
    </source>
</evidence>
<keyword evidence="12" id="KW-1185">Reference proteome</keyword>
<evidence type="ECO:0000256" key="6">
    <source>
        <dbReference type="ARBA" id="ARBA00023002"/>
    </source>
</evidence>
<dbReference type="PANTHER" id="PTHR43557">
    <property type="entry name" value="APOPTOSIS-INDUCING FACTOR 1"/>
    <property type="match status" value="1"/>
</dbReference>
<dbReference type="GO" id="GO:0046983">
    <property type="term" value="F:protein dimerization activity"/>
    <property type="evidence" value="ECO:0007669"/>
    <property type="project" value="InterPro"/>
</dbReference>
<evidence type="ECO:0000256" key="3">
    <source>
        <dbReference type="ARBA" id="ARBA00022703"/>
    </source>
</evidence>
<dbReference type="GO" id="GO:0005737">
    <property type="term" value="C:cytoplasm"/>
    <property type="evidence" value="ECO:0007669"/>
    <property type="project" value="TreeGrafter"/>
</dbReference>
<dbReference type="Pfam" id="PF14721">
    <property type="entry name" value="AIF_C"/>
    <property type="match status" value="1"/>
</dbReference>
<evidence type="ECO:0000256" key="5">
    <source>
        <dbReference type="ARBA" id="ARBA00022946"/>
    </source>
</evidence>
<keyword evidence="4" id="KW-0274">FAD</keyword>
<feature type="domain" description="FAD/NAD(P)-binding" evidence="9">
    <location>
        <begin position="9"/>
        <end position="306"/>
    </location>
</feature>
<evidence type="ECO:0000259" key="10">
    <source>
        <dbReference type="Pfam" id="PF14721"/>
    </source>
</evidence>
<protein>
    <submittedName>
        <fullName evidence="11">Pyridine nucleotide-disulfide oxidoreductase</fullName>
    </submittedName>
</protein>
<dbReference type="RefSeq" id="WP_068135144.1">
    <property type="nucleotide sequence ID" value="NZ_AP014924.1"/>
</dbReference>
<dbReference type="InterPro" id="IPR016156">
    <property type="entry name" value="FAD/NAD-linked_Rdtase_dimer_sf"/>
</dbReference>
<comment type="cofactor">
    <cofactor evidence="1">
        <name>FAD</name>
        <dbReference type="ChEBI" id="CHEBI:57692"/>
    </cofactor>
</comment>
<dbReference type="PRINTS" id="PR00368">
    <property type="entry name" value="FADPNR"/>
</dbReference>
<dbReference type="InterPro" id="IPR029324">
    <property type="entry name" value="AIF_C"/>
</dbReference>
<name>A0A0K2SIL0_LIMPI</name>
<dbReference type="SUPFAM" id="SSF51905">
    <property type="entry name" value="FAD/NAD(P)-binding domain"/>
    <property type="match status" value="2"/>
</dbReference>
<gene>
    <name evidence="11" type="ORF">LIP_1091</name>
</gene>
<dbReference type="SUPFAM" id="SSF55424">
    <property type="entry name" value="FAD/NAD-linked reductases, dimerisation (C-terminal) domain"/>
    <property type="match status" value="1"/>
</dbReference>
<comment type="catalytic activity">
    <reaction evidence="8">
        <text>A + NADH + H(+) = AH2 + NAD(+)</text>
        <dbReference type="Rhea" id="RHEA:11356"/>
        <dbReference type="ChEBI" id="CHEBI:13193"/>
        <dbReference type="ChEBI" id="CHEBI:15378"/>
        <dbReference type="ChEBI" id="CHEBI:17499"/>
        <dbReference type="ChEBI" id="CHEBI:57540"/>
        <dbReference type="ChEBI" id="CHEBI:57945"/>
    </reaction>
</comment>
<evidence type="ECO:0000313" key="12">
    <source>
        <dbReference type="Proteomes" id="UP000065807"/>
    </source>
</evidence>
<dbReference type="GO" id="GO:0033108">
    <property type="term" value="P:mitochondrial respiratory chain complex assembly"/>
    <property type="evidence" value="ECO:0007669"/>
    <property type="project" value="TreeGrafter"/>
</dbReference>
<keyword evidence="2" id="KW-0285">Flavoprotein</keyword>
<dbReference type="STRING" id="1555112.LIP_1091"/>
<sequence length="398" mass="43451">MATETRSFRHVVVGGGFAGEHAVRGIRKLDPEGSIALFSLEPHPPYQRPPLSKGLWLGGSEEKLPLRKEGYGEVGVELFLGTEVAHLDRAAHTVTDVSGRVFRYEKLLLATGGRVKQLPFGEDRILYYRTLDDYHALRRRTEAGERFVIIGGGFIGAELAAALAQNGKQVRMVFPEAAVLERVLPGDLARWVTGYYREKGVEVLAGDAPVAVEPVGGSSATGRSRVRLKSGTSLEADGVVAGIGIRPDTRLAEEAGLRVDDGIVVDGFLRTEDPDVFAAGDVARFPYAALGRLARVEHEENAIRQGETAGVNMAGGSERYDLSPMFYSDLFDLGFEAVGDLSSRHRTEALWKEPYREGIVHYLEGDRVVGILLWNAWGRLDEAREVLGSIRRLSLDGA</sequence>
<proteinExistence type="predicted"/>
<reference evidence="12" key="1">
    <citation type="submission" date="2015-07" db="EMBL/GenBank/DDBJ databases">
        <title>Complete genome sequence and phylogenetic analysis of Limnochorda pilosa.</title>
        <authorList>
            <person name="Watanabe M."/>
            <person name="Kojima H."/>
            <person name="Fukui M."/>
        </authorList>
    </citation>
    <scope>NUCLEOTIDE SEQUENCE [LARGE SCALE GENOMIC DNA]</scope>
    <source>
        <strain evidence="12">HC45</strain>
    </source>
</reference>
<dbReference type="InterPro" id="IPR036188">
    <property type="entry name" value="FAD/NAD-bd_sf"/>
</dbReference>
<evidence type="ECO:0000313" key="11">
    <source>
        <dbReference type="EMBL" id="BAS26948.1"/>
    </source>
</evidence>
<dbReference type="GO" id="GO:0016174">
    <property type="term" value="F:NAD(P)H oxidase H2O2-forming activity"/>
    <property type="evidence" value="ECO:0007669"/>
    <property type="project" value="TreeGrafter"/>
</dbReference>
<evidence type="ECO:0000256" key="2">
    <source>
        <dbReference type="ARBA" id="ARBA00022630"/>
    </source>
</evidence>
<dbReference type="InterPro" id="IPR050446">
    <property type="entry name" value="FAD-oxidoreductase/Apoptosis"/>
</dbReference>
<accession>A0A0K2SIL0</accession>
<keyword evidence="7" id="KW-0520">NAD</keyword>
<reference evidence="12" key="2">
    <citation type="journal article" date="2016" name="Int. J. Syst. Evol. Microbiol.">
        <title>Complete genome sequence and cell structure of Limnochorda pilosa, a Gram-negative spore-former within the phylum Firmicutes.</title>
        <authorList>
            <person name="Watanabe M."/>
            <person name="Kojima H."/>
            <person name="Fukui M."/>
        </authorList>
    </citation>
    <scope>NUCLEOTIDE SEQUENCE [LARGE SCALE GENOMIC DNA]</scope>
    <source>
        <strain evidence="12">HC45</strain>
    </source>
</reference>
<dbReference type="InterPro" id="IPR023753">
    <property type="entry name" value="FAD/NAD-binding_dom"/>
</dbReference>
<feature type="domain" description="Mitochondrial apoptosis-inducing factor C-terminal" evidence="10">
    <location>
        <begin position="350"/>
        <end position="387"/>
    </location>
</feature>
<keyword evidence="3" id="KW-0053">Apoptosis</keyword>
<keyword evidence="6" id="KW-0560">Oxidoreductase</keyword>
<dbReference type="Gene3D" id="3.50.50.60">
    <property type="entry name" value="FAD/NAD(P)-binding domain"/>
    <property type="match status" value="2"/>
</dbReference>
<dbReference type="GO" id="GO:0071949">
    <property type="term" value="F:FAD binding"/>
    <property type="evidence" value="ECO:0007669"/>
    <property type="project" value="TreeGrafter"/>
</dbReference>
<evidence type="ECO:0000256" key="8">
    <source>
        <dbReference type="ARBA" id="ARBA00047786"/>
    </source>
</evidence>
<dbReference type="AlphaFoldDB" id="A0A0K2SIL0"/>
<evidence type="ECO:0000259" key="9">
    <source>
        <dbReference type="Pfam" id="PF07992"/>
    </source>
</evidence>
<dbReference type="SMART" id="SM01353">
    <property type="entry name" value="AIF_C"/>
    <property type="match status" value="1"/>
</dbReference>
<dbReference type="Pfam" id="PF07992">
    <property type="entry name" value="Pyr_redox_2"/>
    <property type="match status" value="1"/>
</dbReference>
<dbReference type="KEGG" id="lpil:LIP_1091"/>
<organism evidence="11 12">
    <name type="scientific">Limnochorda pilosa</name>
    <dbReference type="NCBI Taxonomy" id="1555112"/>
    <lineage>
        <taxon>Bacteria</taxon>
        <taxon>Bacillati</taxon>
        <taxon>Bacillota</taxon>
        <taxon>Limnochordia</taxon>
        <taxon>Limnochordales</taxon>
        <taxon>Limnochordaceae</taxon>
        <taxon>Limnochorda</taxon>
    </lineage>
</organism>
<dbReference type="PANTHER" id="PTHR43557:SF4">
    <property type="entry name" value="APOPTOSIS-INDUCING FACTOR 1, MITOCHONDRIAL"/>
    <property type="match status" value="1"/>
</dbReference>
<dbReference type="EMBL" id="AP014924">
    <property type="protein sequence ID" value="BAS26948.1"/>
    <property type="molecule type" value="Genomic_DNA"/>
</dbReference>
<dbReference type="GO" id="GO:0012501">
    <property type="term" value="P:programmed cell death"/>
    <property type="evidence" value="ECO:0007669"/>
    <property type="project" value="TreeGrafter"/>
</dbReference>